<evidence type="ECO:0000256" key="6">
    <source>
        <dbReference type="SAM" id="Phobius"/>
    </source>
</evidence>
<feature type="signal peptide" evidence="7">
    <location>
        <begin position="1"/>
        <end position="19"/>
    </location>
</feature>
<evidence type="ECO:0000256" key="5">
    <source>
        <dbReference type="SAM" id="MobiDB-lite"/>
    </source>
</evidence>
<feature type="compositionally biased region" description="Polar residues" evidence="5">
    <location>
        <begin position="563"/>
        <end position="577"/>
    </location>
</feature>
<feature type="domain" description="SRCR" evidence="8">
    <location>
        <begin position="51"/>
        <end position="167"/>
    </location>
</feature>
<feature type="region of interest" description="Disordered" evidence="5">
    <location>
        <begin position="432"/>
        <end position="459"/>
    </location>
</feature>
<feature type="disulfide bond" evidence="4">
    <location>
        <begin position="243"/>
        <end position="253"/>
    </location>
</feature>
<keyword evidence="10" id="KW-1185">Reference proteome</keyword>
<keyword evidence="6" id="KW-0472">Membrane</keyword>
<feature type="compositionally biased region" description="Basic and acidic residues" evidence="5">
    <location>
        <begin position="504"/>
        <end position="515"/>
    </location>
</feature>
<dbReference type="InterPro" id="IPR001190">
    <property type="entry name" value="SRCR"/>
</dbReference>
<feature type="compositionally biased region" description="Polar residues" evidence="5">
    <location>
        <begin position="30"/>
        <end position="42"/>
    </location>
</feature>
<dbReference type="Pfam" id="PF00530">
    <property type="entry name" value="SRCR"/>
    <property type="match status" value="2"/>
</dbReference>
<feature type="region of interest" description="Disordered" evidence="5">
    <location>
        <begin position="484"/>
        <end position="597"/>
    </location>
</feature>
<accession>A0AAV7SWU8</accession>
<comment type="caution">
    <text evidence="4">Lacks conserved residue(s) required for the propagation of feature annotation.</text>
</comment>
<dbReference type="FunFam" id="3.10.250.10:FF:000002">
    <property type="entry name" value="Scavenger receptor cysteine-rich type 1 protein M130"/>
    <property type="match status" value="1"/>
</dbReference>
<evidence type="ECO:0000313" key="9">
    <source>
        <dbReference type="EMBL" id="KAJ1168586.1"/>
    </source>
</evidence>
<keyword evidence="2" id="KW-0677">Repeat</keyword>
<dbReference type="AlphaFoldDB" id="A0AAV7SWU8"/>
<dbReference type="InterPro" id="IPR036772">
    <property type="entry name" value="SRCR-like_dom_sf"/>
</dbReference>
<dbReference type="Proteomes" id="UP001066276">
    <property type="component" value="Chromosome 4_1"/>
</dbReference>
<comment type="caution">
    <text evidence="9">The sequence shown here is derived from an EMBL/GenBank/DDBJ whole genome shotgun (WGS) entry which is preliminary data.</text>
</comment>
<keyword evidence="3 4" id="KW-1015">Disulfide bond</keyword>
<feature type="region of interest" description="Disordered" evidence="5">
    <location>
        <begin position="99"/>
        <end position="127"/>
    </location>
</feature>
<keyword evidence="1 7" id="KW-0732">Signal</keyword>
<dbReference type="GO" id="GO:0016020">
    <property type="term" value="C:membrane"/>
    <property type="evidence" value="ECO:0007669"/>
    <property type="project" value="InterPro"/>
</dbReference>
<feature type="domain" description="SRCR" evidence="8">
    <location>
        <begin position="172"/>
        <end position="272"/>
    </location>
</feature>
<keyword evidence="6" id="KW-0812">Transmembrane</keyword>
<proteinExistence type="predicted"/>
<feature type="region of interest" description="Disordered" evidence="5">
    <location>
        <begin position="365"/>
        <end position="401"/>
    </location>
</feature>
<evidence type="ECO:0000256" key="1">
    <source>
        <dbReference type="ARBA" id="ARBA00022729"/>
    </source>
</evidence>
<feature type="chain" id="PRO_5043406538" description="SRCR domain-containing protein" evidence="7">
    <location>
        <begin position="20"/>
        <end position="597"/>
    </location>
</feature>
<feature type="transmembrane region" description="Helical" evidence="6">
    <location>
        <begin position="318"/>
        <end position="341"/>
    </location>
</feature>
<gene>
    <name evidence="9" type="ORF">NDU88_000506</name>
</gene>
<organism evidence="9 10">
    <name type="scientific">Pleurodeles waltl</name>
    <name type="common">Iberian ribbed newt</name>
    <dbReference type="NCBI Taxonomy" id="8319"/>
    <lineage>
        <taxon>Eukaryota</taxon>
        <taxon>Metazoa</taxon>
        <taxon>Chordata</taxon>
        <taxon>Craniata</taxon>
        <taxon>Vertebrata</taxon>
        <taxon>Euteleostomi</taxon>
        <taxon>Amphibia</taxon>
        <taxon>Batrachia</taxon>
        <taxon>Caudata</taxon>
        <taxon>Salamandroidea</taxon>
        <taxon>Salamandridae</taxon>
        <taxon>Pleurodelinae</taxon>
        <taxon>Pleurodeles</taxon>
    </lineage>
</organism>
<keyword evidence="6" id="KW-1133">Transmembrane helix</keyword>
<evidence type="ECO:0000256" key="7">
    <source>
        <dbReference type="SAM" id="SignalP"/>
    </source>
</evidence>
<dbReference type="PROSITE" id="PS50287">
    <property type="entry name" value="SRCR_2"/>
    <property type="match status" value="2"/>
</dbReference>
<dbReference type="PRINTS" id="PR00258">
    <property type="entry name" value="SPERACTRCPTR"/>
</dbReference>
<evidence type="ECO:0000256" key="2">
    <source>
        <dbReference type="ARBA" id="ARBA00022737"/>
    </source>
</evidence>
<dbReference type="PANTHER" id="PTHR19331">
    <property type="entry name" value="SCAVENGER RECEPTOR DOMAIN-CONTAINING"/>
    <property type="match status" value="1"/>
</dbReference>
<dbReference type="SUPFAM" id="SSF56487">
    <property type="entry name" value="SRCR-like"/>
    <property type="match status" value="2"/>
</dbReference>
<evidence type="ECO:0000259" key="8">
    <source>
        <dbReference type="PROSITE" id="PS50287"/>
    </source>
</evidence>
<feature type="region of interest" description="Disordered" evidence="5">
    <location>
        <begin position="23"/>
        <end position="43"/>
    </location>
</feature>
<dbReference type="SMART" id="SM00202">
    <property type="entry name" value="SR"/>
    <property type="match status" value="2"/>
</dbReference>
<feature type="disulfide bond" evidence="4">
    <location>
        <begin position="139"/>
        <end position="149"/>
    </location>
</feature>
<dbReference type="EMBL" id="JANPWB010000007">
    <property type="protein sequence ID" value="KAJ1168586.1"/>
    <property type="molecule type" value="Genomic_DNA"/>
</dbReference>
<reference evidence="9" key="1">
    <citation type="journal article" date="2022" name="bioRxiv">
        <title>Sequencing and chromosome-scale assembly of the giantPleurodeles waltlgenome.</title>
        <authorList>
            <person name="Brown T."/>
            <person name="Elewa A."/>
            <person name="Iarovenko S."/>
            <person name="Subramanian E."/>
            <person name="Araus A.J."/>
            <person name="Petzold A."/>
            <person name="Susuki M."/>
            <person name="Suzuki K.-i.T."/>
            <person name="Hayashi T."/>
            <person name="Toyoda A."/>
            <person name="Oliveira C."/>
            <person name="Osipova E."/>
            <person name="Leigh N.D."/>
            <person name="Simon A."/>
            <person name="Yun M.H."/>
        </authorList>
    </citation>
    <scope>NUCLEOTIDE SEQUENCE</scope>
    <source>
        <strain evidence="9">20211129_DDA</strain>
        <tissue evidence="9">Liver</tissue>
    </source>
</reference>
<dbReference type="PANTHER" id="PTHR19331:SF477">
    <property type="entry name" value="T-CELL DIFFERENTIATION ANTIGEN CD6"/>
    <property type="match status" value="1"/>
</dbReference>
<sequence length="597" mass="63384">MSLAGKYWGLLVAAAFVSGKALSGKDVSPTAHQNTSTSSDLTRVTKAGPSLRLVNGTGRCEGSVEMHHGDLWIPLCPEPWDRVTTTVLCRELGCGAAPGWTGGPEEDPGPGTPSTGPEGQGGPGAGSNHSERLFLRVVCAHPQGGLEDCAVSPQPCPSERAAELNCPAQRKVRLVNGPSRCAGRVEVEDLIGGSWGTVCDDSWDLSEGHVVCRQLECGSAIKVSGEAHFGMGDGPIHLDEVNCTGLEASIWDCPAAMKTDCGHKEDASVVCSDSIGLMPTTATVTEETSPIRAREPMMVTGVVRVTNSDALASRAHSLLILCIFLALVLFGTLLVCGLIVFRVRRKQSMISPDRREASLVGQGTPVLVNHSPQAPTPVLPSTEARSVHQDSTTVPPKAQDSLRYRPIEETTQQNMVQMATLEEVPDSSSIQCYGTQGDTISISSDEDYGNSSPLQKNGTQSIIHPAAPMVNAVPPALSLPIYTRMPWTPPGGQRDQHPGSSTAHAEKDKGQEHVNSRLSAASLPMVPPVPTNHYTKMADDSSSTSSGEDDWYQNWKPPPHSPAPQNLQPCSGTQGVTSDLRKGPSSNDYDDIVSHRL</sequence>
<dbReference type="Gene3D" id="3.10.250.10">
    <property type="entry name" value="SRCR-like domain"/>
    <property type="match status" value="2"/>
</dbReference>
<evidence type="ECO:0000256" key="4">
    <source>
        <dbReference type="PROSITE-ProRule" id="PRU00196"/>
    </source>
</evidence>
<name>A0AAV7SWU8_PLEWA</name>
<evidence type="ECO:0000256" key="3">
    <source>
        <dbReference type="ARBA" id="ARBA00023157"/>
    </source>
</evidence>
<protein>
    <recommendedName>
        <fullName evidence="8">SRCR domain-containing protein</fullName>
    </recommendedName>
</protein>
<evidence type="ECO:0000313" key="10">
    <source>
        <dbReference type="Proteomes" id="UP001066276"/>
    </source>
</evidence>